<dbReference type="Pfam" id="PF04481">
    <property type="entry name" value="DUF561"/>
    <property type="match status" value="1"/>
</dbReference>
<comment type="similarity">
    <text evidence="2">Belongs to the ycf23 family.</text>
</comment>
<keyword evidence="4 5" id="KW-0934">Plastid</keyword>
<dbReference type="InterPro" id="IPR007570">
    <property type="entry name" value="Uncharacterised_Ycf23"/>
</dbReference>
<dbReference type="SUPFAM" id="SSF51569">
    <property type="entry name" value="Aldolase"/>
    <property type="match status" value="1"/>
</dbReference>
<sequence length="265" mass="28733">MTISSNIAYDFNKRMGLKVITGLDNFNIQQVRQMTKAAEIAGATYVDIAADTDIISELHSICKVPICVSDITPSQLIKCQRAGIQVLEIGNYDCFYKNGRLFSPKEIIDISKEIRNLLPTTTLCVTVPHILAIEEQITLAHNLQNIGVDIIQTEGKSTSFAKQGDLSGVMQRSSSTVSSTYAISKAINLPIISASGISTVTSPISFIYGASCVGIGTNIKRLQNIASMVIYIHEVKAAICSNHSGGKSIHHSIRSSKINKQLIAY</sequence>
<gene>
    <name evidence="5" type="primary">ycf23</name>
    <name evidence="5" type="ORF">BafuCp185</name>
</gene>
<evidence type="ECO:0000256" key="2">
    <source>
        <dbReference type="ARBA" id="ARBA00009664"/>
    </source>
</evidence>
<proteinExistence type="inferred from homology"/>
<organism evidence="5">
    <name type="scientific">Bangia fuscopurpurea</name>
    <name type="common">Red alga</name>
    <name type="synonym">Conferva fuscopurpurea</name>
    <dbReference type="NCBI Taxonomy" id="101920"/>
    <lineage>
        <taxon>Eukaryota</taxon>
        <taxon>Rhodophyta</taxon>
        <taxon>Bangiophyceae</taxon>
        <taxon>Bangiales</taxon>
        <taxon>Bangiaceae</taxon>
        <taxon>Bangia</taxon>
    </lineage>
</organism>
<dbReference type="PANTHER" id="PTHR36895:SF1">
    <property type="entry name" value="YCF23 PROTEIN"/>
    <property type="match status" value="1"/>
</dbReference>
<accession>A0A0F6SCT3</accession>
<comment type="subcellular location">
    <subcellularLocation>
        <location evidence="1">Plastid</location>
    </subcellularLocation>
</comment>
<evidence type="ECO:0000313" key="5">
    <source>
        <dbReference type="EMBL" id="AKE98972.1"/>
    </source>
</evidence>
<dbReference type="GO" id="GO:0009536">
    <property type="term" value="C:plastid"/>
    <property type="evidence" value="ECO:0007669"/>
    <property type="project" value="UniProtKB-SubCell"/>
</dbReference>
<dbReference type="AlphaFoldDB" id="A0A0F6SCT3"/>
<dbReference type="InterPro" id="IPR013785">
    <property type="entry name" value="Aldolase_TIM"/>
</dbReference>
<name>A0A0F6SCT3_BANFU</name>
<protein>
    <recommendedName>
        <fullName evidence="3">Uncharacterized protein ycf23</fullName>
    </recommendedName>
</protein>
<dbReference type="Gene3D" id="3.20.20.70">
    <property type="entry name" value="Aldolase class I"/>
    <property type="match status" value="1"/>
</dbReference>
<evidence type="ECO:0000256" key="4">
    <source>
        <dbReference type="ARBA" id="ARBA00022640"/>
    </source>
</evidence>
<dbReference type="PANTHER" id="PTHR36895">
    <property type="match status" value="1"/>
</dbReference>
<evidence type="ECO:0000256" key="3">
    <source>
        <dbReference type="ARBA" id="ARBA00021523"/>
    </source>
</evidence>
<reference evidence="5" key="1">
    <citation type="submission" date="2015-01" db="EMBL/GenBank/DDBJ databases">
        <title>The complete plastid genome of Bangia fuscopurpurea (Dillwyn) Lyngbye revealed ancestral gene repertoire and highly conserved synteny among genera of Bangiales (Rhodophyta).</title>
        <authorList>
            <person name="Cao M."/>
            <person name="Bi G."/>
            <person name="Mao Y."/>
            <person name="Kong F."/>
        </authorList>
    </citation>
    <scope>NUCLEOTIDE SEQUENCE</scope>
</reference>
<geneLocation type="plastid" evidence="5"/>
<evidence type="ECO:0000256" key="1">
    <source>
        <dbReference type="ARBA" id="ARBA00004474"/>
    </source>
</evidence>
<dbReference type="EMBL" id="KP714733">
    <property type="protein sequence ID" value="AKE98972.1"/>
    <property type="molecule type" value="Genomic_DNA"/>
</dbReference>